<keyword evidence="1" id="KW-0175">Coiled coil</keyword>
<dbReference type="Proteomes" id="UP000694403">
    <property type="component" value="Unplaced"/>
</dbReference>
<proteinExistence type="predicted"/>
<feature type="domain" description="A-kinase anchor protein 2 C-terminal" evidence="3">
    <location>
        <begin position="615"/>
        <end position="725"/>
    </location>
</feature>
<dbReference type="Ensembl" id="ENSCSRT00000028069.1">
    <property type="protein sequence ID" value="ENSCSRP00000026950.1"/>
    <property type="gene ID" value="ENSCSRG00000020023.1"/>
</dbReference>
<evidence type="ECO:0000256" key="2">
    <source>
        <dbReference type="SAM" id="MobiDB-lite"/>
    </source>
</evidence>
<accession>A0A8C3TBQ3</accession>
<sequence>MATEALALTPCAAEGCQGDAPAGLCPDGEGMDVPGKGPRPGEGGIDPVIAPEREPRAPEREPRAPEPPGAAGQDEAPQHGHSPAASGEGGSQADHHGACPAPPAQPDPADASGRPACGGEGSNGDPPGAAPSSEPPRTANAVCQASPREPELSAGSERGCQERAEAVGTETGEEQAPGPHGDESPAAGPGSEQPAEESETAPQPAGEQGALVLGGQDASCPLPPDGTPAPGGPLLAPGDLAPCSQQGAAGARPEAAMPRSPVATGDSSGPAPLACDSSWEPGGGEGRREGPAGSPAGGAGDNNKPRGEVGAGAVLESEPSEVPPGAAGPRETSPGGDGAREPDGAGDLGGAGVPGGAAVPADTGDLTGTKDPAGATDLTGEDPAAPSDLGSATAPTGAGDPAGARDPGAASEQEGESMENGDPSSDGETSPAAPPEALKPGGETPIEREIRLHQEREETLRRQRGLAGPRGTQEYVEVRMKPILSQAQQPAQLPKEKERQWAGAQMQREIQRERLREEDLMQLGKVRGAYDRGTPRELQEKKMLFEQQPSPEPPSPRKPARVPCSSSAENPPGQGPRGPSFAEANGRASVVILEPSTLLRQGPGRQAPLERSPSAQGNPFFRLRSRSPQSRLELEVQEVQKREQELQKQRHYLYGWAPPWGAQGAAEGEEPHPSRPERPSCGKLDVTWPPPALSESPQENGLDQVEKSPRSLRQRSGLIQHWESGAVSNQESQE</sequence>
<keyword evidence="5" id="KW-1185">Reference proteome</keyword>
<evidence type="ECO:0000313" key="5">
    <source>
        <dbReference type="Proteomes" id="UP000694403"/>
    </source>
</evidence>
<dbReference type="InterPro" id="IPR042779">
    <property type="entry name" value="MISP/MISP3-like"/>
</dbReference>
<evidence type="ECO:0000259" key="3">
    <source>
        <dbReference type="Pfam" id="PF15304"/>
    </source>
</evidence>
<feature type="compositionally biased region" description="Basic and acidic residues" evidence="2">
    <location>
        <begin position="509"/>
        <end position="519"/>
    </location>
</feature>
<feature type="compositionally biased region" description="Basic and acidic residues" evidence="2">
    <location>
        <begin position="528"/>
        <end position="544"/>
    </location>
</feature>
<reference evidence="4" key="1">
    <citation type="submission" date="2025-08" db="UniProtKB">
        <authorList>
            <consortium name="Ensembl"/>
        </authorList>
    </citation>
    <scope>IDENTIFICATION</scope>
</reference>
<protein>
    <recommendedName>
        <fullName evidence="3">A-kinase anchor protein 2 C-terminal domain-containing protein</fullName>
    </recommendedName>
</protein>
<name>A0A8C3TBQ3_CHESE</name>
<feature type="compositionally biased region" description="Low complexity" evidence="2">
    <location>
        <begin position="232"/>
        <end position="242"/>
    </location>
</feature>
<feature type="compositionally biased region" description="Gly residues" evidence="2">
    <location>
        <begin position="346"/>
        <end position="355"/>
    </location>
</feature>
<feature type="compositionally biased region" description="Low complexity" evidence="2">
    <location>
        <begin position="356"/>
        <end position="365"/>
    </location>
</feature>
<dbReference type="AlphaFoldDB" id="A0A8C3TBQ3"/>
<feature type="compositionally biased region" description="Basic and acidic residues" evidence="2">
    <location>
        <begin position="632"/>
        <end position="648"/>
    </location>
</feature>
<reference evidence="4" key="2">
    <citation type="submission" date="2025-09" db="UniProtKB">
        <authorList>
            <consortium name="Ensembl"/>
        </authorList>
    </citation>
    <scope>IDENTIFICATION</scope>
</reference>
<feature type="compositionally biased region" description="Basic and acidic residues" evidence="2">
    <location>
        <begin position="445"/>
        <end position="461"/>
    </location>
</feature>
<dbReference type="PANTHER" id="PTHR18839">
    <property type="entry name" value="MITOTIC INTERACTOR AND SUBSTRATE OF PLK1 MISP FAMILY MEMBER"/>
    <property type="match status" value="1"/>
</dbReference>
<feature type="region of interest" description="Disordered" evidence="2">
    <location>
        <begin position="1"/>
        <end position="734"/>
    </location>
</feature>
<feature type="compositionally biased region" description="Basic and acidic residues" evidence="2">
    <location>
        <begin position="51"/>
        <end position="64"/>
    </location>
</feature>
<dbReference type="PANTHER" id="PTHR18839:SF0">
    <property type="entry name" value="MITOTIC INTERACTOR AND SUBSTRATE OF PLK1 ISOFORM X1-RELATED"/>
    <property type="match status" value="1"/>
</dbReference>
<dbReference type="Pfam" id="PF15304">
    <property type="entry name" value="AKAP2_C"/>
    <property type="match status" value="1"/>
</dbReference>
<feature type="compositionally biased region" description="Pro residues" evidence="2">
    <location>
        <begin position="221"/>
        <end position="231"/>
    </location>
</feature>
<evidence type="ECO:0000256" key="1">
    <source>
        <dbReference type="ARBA" id="ARBA00023054"/>
    </source>
</evidence>
<dbReference type="InterPro" id="IPR029304">
    <property type="entry name" value="AKAP2_C"/>
</dbReference>
<organism evidence="4 5">
    <name type="scientific">Chelydra serpentina</name>
    <name type="common">Snapping turtle</name>
    <name type="synonym">Testudo serpentina</name>
    <dbReference type="NCBI Taxonomy" id="8475"/>
    <lineage>
        <taxon>Eukaryota</taxon>
        <taxon>Metazoa</taxon>
        <taxon>Chordata</taxon>
        <taxon>Craniata</taxon>
        <taxon>Vertebrata</taxon>
        <taxon>Euteleostomi</taxon>
        <taxon>Archelosauria</taxon>
        <taxon>Testudinata</taxon>
        <taxon>Testudines</taxon>
        <taxon>Cryptodira</taxon>
        <taxon>Durocryptodira</taxon>
        <taxon>Americhelydia</taxon>
        <taxon>Chelydroidea</taxon>
        <taxon>Chelydridae</taxon>
        <taxon>Chelydra</taxon>
    </lineage>
</organism>
<evidence type="ECO:0000313" key="4">
    <source>
        <dbReference type="Ensembl" id="ENSCSRP00000026950.1"/>
    </source>
</evidence>
<feature type="compositionally biased region" description="Low complexity" evidence="2">
    <location>
        <begin position="655"/>
        <end position="666"/>
    </location>
</feature>
<feature type="compositionally biased region" description="Low complexity" evidence="2">
    <location>
        <begin position="390"/>
        <end position="411"/>
    </location>
</feature>
<feature type="compositionally biased region" description="Basic and acidic residues" evidence="2">
    <location>
        <begin position="669"/>
        <end position="680"/>
    </location>
</feature>